<gene>
    <name evidence="1" type="ORF">A2215_00265</name>
</gene>
<dbReference type="Proteomes" id="UP000178583">
    <property type="component" value="Unassembled WGS sequence"/>
</dbReference>
<sequence>MRLIPVASAAVIVPRMSGDHPLAGEKAPRCRMSHRLCQDPEGGIQPGLCPHGDNCDVLKKER</sequence>
<proteinExistence type="predicted"/>
<organism evidence="1 2">
    <name type="scientific">Candidatus Berkelbacteria bacterium RIFOXYA2_FULL_43_10</name>
    <dbReference type="NCBI Taxonomy" id="1797472"/>
    <lineage>
        <taxon>Bacteria</taxon>
        <taxon>Candidatus Berkelbacteria</taxon>
    </lineage>
</organism>
<accession>A0A1F5EDD9</accession>
<protein>
    <submittedName>
        <fullName evidence="1">Uncharacterized protein</fullName>
    </submittedName>
</protein>
<evidence type="ECO:0000313" key="2">
    <source>
        <dbReference type="Proteomes" id="UP000178583"/>
    </source>
</evidence>
<evidence type="ECO:0000313" key="1">
    <source>
        <dbReference type="EMBL" id="OGD65363.1"/>
    </source>
</evidence>
<comment type="caution">
    <text evidence="1">The sequence shown here is derived from an EMBL/GenBank/DDBJ whole genome shotgun (WGS) entry which is preliminary data.</text>
</comment>
<name>A0A1F5EDD9_9BACT</name>
<reference evidence="1 2" key="1">
    <citation type="journal article" date="2016" name="Nat. Commun.">
        <title>Thousands of microbial genomes shed light on interconnected biogeochemical processes in an aquifer system.</title>
        <authorList>
            <person name="Anantharaman K."/>
            <person name="Brown C.T."/>
            <person name="Hug L.A."/>
            <person name="Sharon I."/>
            <person name="Castelle C.J."/>
            <person name="Probst A.J."/>
            <person name="Thomas B.C."/>
            <person name="Singh A."/>
            <person name="Wilkins M.J."/>
            <person name="Karaoz U."/>
            <person name="Brodie E.L."/>
            <person name="Williams K.H."/>
            <person name="Hubbard S.S."/>
            <person name="Banfield J.F."/>
        </authorList>
    </citation>
    <scope>NUCLEOTIDE SEQUENCE [LARGE SCALE GENOMIC DNA]</scope>
</reference>
<dbReference type="AlphaFoldDB" id="A0A1F5EDD9"/>
<dbReference type="EMBL" id="MEZY01000013">
    <property type="protein sequence ID" value="OGD65363.1"/>
    <property type="molecule type" value="Genomic_DNA"/>
</dbReference>